<accession>A0AAV2J7J4</accession>
<gene>
    <name evidence="2" type="ORF">KC01_LOCUS4811</name>
</gene>
<feature type="compositionally biased region" description="Basic residues" evidence="1">
    <location>
        <begin position="305"/>
        <end position="314"/>
    </location>
</feature>
<protein>
    <submittedName>
        <fullName evidence="2">Uncharacterized protein</fullName>
    </submittedName>
</protein>
<dbReference type="EMBL" id="OZ035833">
    <property type="protein sequence ID" value="CAL1572808.1"/>
    <property type="molecule type" value="Genomic_DNA"/>
</dbReference>
<evidence type="ECO:0000256" key="1">
    <source>
        <dbReference type="SAM" id="MobiDB-lite"/>
    </source>
</evidence>
<feature type="compositionally biased region" description="Acidic residues" evidence="1">
    <location>
        <begin position="420"/>
        <end position="443"/>
    </location>
</feature>
<evidence type="ECO:0000313" key="3">
    <source>
        <dbReference type="Proteomes" id="UP001497482"/>
    </source>
</evidence>
<dbReference type="AlphaFoldDB" id="A0AAV2J7J4"/>
<evidence type="ECO:0000313" key="2">
    <source>
        <dbReference type="EMBL" id="CAL1572808.1"/>
    </source>
</evidence>
<feature type="compositionally biased region" description="Basic and acidic residues" evidence="1">
    <location>
        <begin position="494"/>
        <end position="511"/>
    </location>
</feature>
<proteinExistence type="predicted"/>
<name>A0AAV2J7J4_KNICA</name>
<feature type="compositionally biased region" description="Basic and acidic residues" evidence="1">
    <location>
        <begin position="229"/>
        <end position="271"/>
    </location>
</feature>
<reference evidence="2 3" key="1">
    <citation type="submission" date="2024-04" db="EMBL/GenBank/DDBJ databases">
        <authorList>
            <person name="Waldvogel A.-M."/>
            <person name="Schoenle A."/>
        </authorList>
    </citation>
    <scope>NUCLEOTIDE SEQUENCE [LARGE SCALE GENOMIC DNA]</scope>
</reference>
<feature type="compositionally biased region" description="Basic and acidic residues" evidence="1">
    <location>
        <begin position="190"/>
        <end position="223"/>
    </location>
</feature>
<feature type="region of interest" description="Disordered" evidence="1">
    <location>
        <begin position="185"/>
        <end position="511"/>
    </location>
</feature>
<organism evidence="2 3">
    <name type="scientific">Knipowitschia caucasica</name>
    <name type="common">Caucasian dwarf goby</name>
    <name type="synonym">Pomatoschistus caucasicus</name>
    <dbReference type="NCBI Taxonomy" id="637954"/>
    <lineage>
        <taxon>Eukaryota</taxon>
        <taxon>Metazoa</taxon>
        <taxon>Chordata</taxon>
        <taxon>Craniata</taxon>
        <taxon>Vertebrata</taxon>
        <taxon>Euteleostomi</taxon>
        <taxon>Actinopterygii</taxon>
        <taxon>Neopterygii</taxon>
        <taxon>Teleostei</taxon>
        <taxon>Neoteleostei</taxon>
        <taxon>Acanthomorphata</taxon>
        <taxon>Gobiaria</taxon>
        <taxon>Gobiiformes</taxon>
        <taxon>Gobioidei</taxon>
        <taxon>Gobiidae</taxon>
        <taxon>Gobiinae</taxon>
        <taxon>Knipowitschia</taxon>
    </lineage>
</organism>
<sequence>MTHRVNRTFRASLQGVGMEAPLDPRAPSSGPCSLLHTMAVNLKVSHRLVQQIQKDLGRLELSATGARGKNTPSVNTPPVNTSNTVCPDVSPWVAKGRRSSCPVSVGPPCGPYSLLRSLPEDCEWAQNLETQLRTGVFHLMTEEQLDQALCFLCEEPIEETTEENSEGPTLYCSALDRIEAQLCGGAEGEDSGRSPEHSDGGDSRRSPEHSHGGDRRRSPEHSDGGNSRRSPEHSDGGDSRRSPEHSDGGNSRSPEHSDGGDRRRSTEHSDGGAEGGDNSEEDPTPSVDLLQMERGELSSIMQSPHHLRLHHPHLRPQAPCYSTPRSTGEPSVLRSPFSSQSFFTAVDRSAEHRDEAPTPPPLLFASEGRTETQEEAQEEAEEEAQEEAELEDQEEAELEDQEEAEEEAQGEAEGERGTEEEAEGEESEGEEVEGGAEAEDASGEDSPAPCEEDTDTIKPGPGGAETRGLGDSSTSSPSLGHRSHGRSLSLLLSDSHRAHSTLDHILQDLQD</sequence>
<keyword evidence="3" id="KW-1185">Reference proteome</keyword>
<dbReference type="Proteomes" id="UP001497482">
    <property type="component" value="Chromosome 11"/>
</dbReference>
<feature type="compositionally biased region" description="Acidic residues" evidence="1">
    <location>
        <begin position="373"/>
        <end position="412"/>
    </location>
</feature>